<dbReference type="RefSeq" id="XP_020408985.1">
    <property type="nucleotide sequence ID" value="XM_020553396.3"/>
</dbReference>
<dbReference type="Gramene" id="Zm00001eb234750_T001">
    <property type="protein sequence ID" value="Zm00001eb234750_P001"/>
    <property type="gene ID" value="Zm00001eb234750"/>
</dbReference>
<dbReference type="InterPro" id="IPR035595">
    <property type="entry name" value="UDP_glycos_trans_CS"/>
</dbReference>
<organism evidence="6 7">
    <name type="scientific">Zea mays</name>
    <name type="common">Maize</name>
    <dbReference type="NCBI Taxonomy" id="4577"/>
    <lineage>
        <taxon>Eukaryota</taxon>
        <taxon>Viridiplantae</taxon>
        <taxon>Streptophyta</taxon>
        <taxon>Embryophyta</taxon>
        <taxon>Tracheophyta</taxon>
        <taxon>Spermatophyta</taxon>
        <taxon>Magnoliopsida</taxon>
        <taxon>Liliopsida</taxon>
        <taxon>Poales</taxon>
        <taxon>Poaceae</taxon>
        <taxon>PACMAD clade</taxon>
        <taxon>Panicoideae</taxon>
        <taxon>Andropogonodae</taxon>
        <taxon>Andropogoneae</taxon>
        <taxon>Tripsacinae</taxon>
        <taxon>Zea</taxon>
    </lineage>
</organism>
<dbReference type="PANTHER" id="PTHR11926">
    <property type="entry name" value="GLUCOSYL/GLUCURONOSYL TRANSFERASES"/>
    <property type="match status" value="1"/>
</dbReference>
<dbReference type="EnsemblPlants" id="Zm00001eb234750_T001">
    <property type="protein sequence ID" value="Zm00001eb234750_P001"/>
    <property type="gene ID" value="Zm00001eb234750"/>
</dbReference>
<proteinExistence type="evidence at protein level"/>
<evidence type="ECO:0000313" key="6">
    <source>
        <dbReference type="EnsemblPlants" id="Zm00001eb234750_P001"/>
    </source>
</evidence>
<evidence type="ECO:0000256" key="3">
    <source>
        <dbReference type="ARBA" id="ARBA00022679"/>
    </source>
</evidence>
<dbReference type="Proteomes" id="UP000007305">
    <property type="component" value="Chromosome 5"/>
</dbReference>
<dbReference type="GeneID" id="100284943"/>
<keyword evidence="3 4" id="KW-0808">Transferase</keyword>
<dbReference type="InterPro" id="IPR002213">
    <property type="entry name" value="UDP_glucos_trans"/>
</dbReference>
<dbReference type="PROSITE" id="PS00375">
    <property type="entry name" value="UDPGT"/>
    <property type="match status" value="1"/>
</dbReference>
<keyword evidence="8" id="KW-1267">Proteomics identification</keyword>
<dbReference type="GO" id="GO:0080044">
    <property type="term" value="F:quercetin 7-O-glucosyltransferase activity"/>
    <property type="evidence" value="ECO:0000318"/>
    <property type="project" value="GO_Central"/>
</dbReference>
<reference evidence="6" key="3">
    <citation type="submission" date="2021-05" db="UniProtKB">
        <authorList>
            <consortium name="EnsemblPlants"/>
        </authorList>
    </citation>
    <scope>IDENTIFICATION</scope>
    <source>
        <strain evidence="6">cv. B73</strain>
    </source>
</reference>
<keyword evidence="2 4" id="KW-0328">Glycosyltransferase</keyword>
<keyword evidence="7" id="KW-1185">Reference proteome</keyword>
<dbReference type="FunFam" id="3.40.50.2000:FF:000078">
    <property type="entry name" value="Glycosyltransferase"/>
    <property type="match status" value="1"/>
</dbReference>
<dbReference type="InParanoid" id="A0A804PGS3"/>
<protein>
    <recommendedName>
        <fullName evidence="5">Glycosyltransferase</fullName>
        <ecNumber evidence="5">2.4.1.-</ecNumber>
    </recommendedName>
</protein>
<dbReference type="OrthoDB" id="5835829at2759"/>
<evidence type="ECO:0007829" key="8">
    <source>
        <dbReference type="PeptideAtlas" id="A0A804PGS3"/>
    </source>
</evidence>
<dbReference type="FunCoup" id="A0A804PGS3">
    <property type="interactions" value="95"/>
</dbReference>
<dbReference type="PANTHER" id="PTHR11926:SF986">
    <property type="entry name" value="UDP-GLYCOSYLTRANSFERASE 84A1"/>
    <property type="match status" value="1"/>
</dbReference>
<dbReference type="AlphaFoldDB" id="A0A804PGS3"/>
<evidence type="ECO:0000256" key="4">
    <source>
        <dbReference type="RuleBase" id="RU003718"/>
    </source>
</evidence>
<dbReference type="FunFam" id="3.40.50.2000:FF:000274">
    <property type="entry name" value="Glycosyltransferase"/>
    <property type="match status" value="1"/>
</dbReference>
<reference evidence="7" key="1">
    <citation type="journal article" date="2009" name="Science">
        <title>The B73 maize genome: complexity, diversity, and dynamics.</title>
        <authorList>
            <person name="Schnable P.S."/>
            <person name="Ware D."/>
            <person name="Fulton R.S."/>
            <person name="Stein J.C."/>
            <person name="Wei F."/>
            <person name="Pasternak S."/>
            <person name="Liang C."/>
            <person name="Zhang J."/>
            <person name="Fulton L."/>
            <person name="Graves T.A."/>
            <person name="Minx P."/>
            <person name="Reily A.D."/>
            <person name="Courtney L."/>
            <person name="Kruchowski S.S."/>
            <person name="Tomlinson C."/>
            <person name="Strong C."/>
            <person name="Delehaunty K."/>
            <person name="Fronick C."/>
            <person name="Courtney B."/>
            <person name="Rock S.M."/>
            <person name="Belter E."/>
            <person name="Du F."/>
            <person name="Kim K."/>
            <person name="Abbott R.M."/>
            <person name="Cotton M."/>
            <person name="Levy A."/>
            <person name="Marchetto P."/>
            <person name="Ochoa K."/>
            <person name="Jackson S.M."/>
            <person name="Gillam B."/>
            <person name="Chen W."/>
            <person name="Yan L."/>
            <person name="Higginbotham J."/>
            <person name="Cardenas M."/>
            <person name="Waligorski J."/>
            <person name="Applebaum E."/>
            <person name="Phelps L."/>
            <person name="Falcone J."/>
            <person name="Kanchi K."/>
            <person name="Thane T."/>
            <person name="Scimone A."/>
            <person name="Thane N."/>
            <person name="Henke J."/>
            <person name="Wang T."/>
            <person name="Ruppert J."/>
            <person name="Shah N."/>
            <person name="Rotter K."/>
            <person name="Hodges J."/>
            <person name="Ingenthron E."/>
            <person name="Cordes M."/>
            <person name="Kohlberg S."/>
            <person name="Sgro J."/>
            <person name="Delgado B."/>
            <person name="Mead K."/>
            <person name="Chinwalla A."/>
            <person name="Leonard S."/>
            <person name="Crouse K."/>
            <person name="Collura K."/>
            <person name="Kudrna D."/>
            <person name="Currie J."/>
            <person name="He R."/>
            <person name="Angelova A."/>
            <person name="Rajasekar S."/>
            <person name="Mueller T."/>
            <person name="Lomeli R."/>
            <person name="Scara G."/>
            <person name="Ko A."/>
            <person name="Delaney K."/>
            <person name="Wissotski M."/>
            <person name="Lopez G."/>
            <person name="Campos D."/>
            <person name="Braidotti M."/>
            <person name="Ashley E."/>
            <person name="Golser W."/>
            <person name="Kim H."/>
            <person name="Lee S."/>
            <person name="Lin J."/>
            <person name="Dujmic Z."/>
            <person name="Kim W."/>
            <person name="Talag J."/>
            <person name="Zuccolo A."/>
            <person name="Fan C."/>
            <person name="Sebastian A."/>
            <person name="Kramer M."/>
            <person name="Spiegel L."/>
            <person name="Nascimento L."/>
            <person name="Zutavern T."/>
            <person name="Miller B."/>
            <person name="Ambroise C."/>
            <person name="Muller S."/>
            <person name="Spooner W."/>
            <person name="Narechania A."/>
            <person name="Ren L."/>
            <person name="Wei S."/>
            <person name="Kumari S."/>
            <person name="Faga B."/>
            <person name="Levy M.J."/>
            <person name="McMahan L."/>
            <person name="Van Buren P."/>
            <person name="Vaughn M.W."/>
            <person name="Ying K."/>
            <person name="Yeh C.-T."/>
            <person name="Emrich S.J."/>
            <person name="Jia Y."/>
            <person name="Kalyanaraman A."/>
            <person name="Hsia A.-P."/>
            <person name="Barbazuk W.B."/>
            <person name="Baucom R.S."/>
            <person name="Brutnell T.P."/>
            <person name="Carpita N.C."/>
            <person name="Chaparro C."/>
            <person name="Chia J.-M."/>
            <person name="Deragon J.-M."/>
            <person name="Estill J.C."/>
            <person name="Fu Y."/>
            <person name="Jeddeloh J.A."/>
            <person name="Han Y."/>
            <person name="Lee H."/>
            <person name="Li P."/>
            <person name="Lisch D.R."/>
            <person name="Liu S."/>
            <person name="Liu Z."/>
            <person name="Nagel D.H."/>
            <person name="McCann M.C."/>
            <person name="SanMiguel P."/>
            <person name="Myers A.M."/>
            <person name="Nettleton D."/>
            <person name="Nguyen J."/>
            <person name="Penning B.W."/>
            <person name="Ponnala L."/>
            <person name="Schneider K.L."/>
            <person name="Schwartz D.C."/>
            <person name="Sharma A."/>
            <person name="Soderlund C."/>
            <person name="Springer N.M."/>
            <person name="Sun Q."/>
            <person name="Wang H."/>
            <person name="Waterman M."/>
            <person name="Westerman R."/>
            <person name="Wolfgruber T.K."/>
            <person name="Yang L."/>
            <person name="Yu Y."/>
            <person name="Zhang L."/>
            <person name="Zhou S."/>
            <person name="Zhu Q."/>
            <person name="Bennetzen J.L."/>
            <person name="Dawe R.K."/>
            <person name="Jiang J."/>
            <person name="Jiang N."/>
            <person name="Presting G.G."/>
            <person name="Wessler S.R."/>
            <person name="Aluru S."/>
            <person name="Martienssen R.A."/>
            <person name="Clifton S.W."/>
            <person name="McCombie W.R."/>
            <person name="Wing R.A."/>
            <person name="Wilson R.K."/>
        </authorList>
    </citation>
    <scope>NUCLEOTIDE SEQUENCE [LARGE SCALE GENOMIC DNA]</scope>
    <source>
        <strain evidence="7">cv. B73</strain>
    </source>
</reference>
<evidence type="ECO:0000313" key="7">
    <source>
        <dbReference type="Proteomes" id="UP000007305"/>
    </source>
</evidence>
<evidence type="ECO:0000256" key="1">
    <source>
        <dbReference type="ARBA" id="ARBA00009995"/>
    </source>
</evidence>
<dbReference type="CDD" id="cd03784">
    <property type="entry name" value="GT1_Gtf-like"/>
    <property type="match status" value="1"/>
</dbReference>
<accession>A0A804PGS3</accession>
<dbReference type="Pfam" id="PF00201">
    <property type="entry name" value="UDPGT"/>
    <property type="match status" value="1"/>
</dbReference>
<dbReference type="Gene3D" id="3.40.50.2000">
    <property type="entry name" value="Glycogen Phosphorylase B"/>
    <property type="match status" value="2"/>
</dbReference>
<comment type="similarity">
    <text evidence="1 4">Belongs to the UDP-glycosyltransferase family.</text>
</comment>
<gene>
    <name evidence="6" type="primary">LOC100284943</name>
</gene>
<evidence type="ECO:0000256" key="2">
    <source>
        <dbReference type="ARBA" id="ARBA00022676"/>
    </source>
</evidence>
<reference evidence="6" key="2">
    <citation type="submission" date="2019-07" db="EMBL/GenBank/DDBJ databases">
        <authorList>
            <person name="Seetharam A."/>
            <person name="Woodhouse M."/>
            <person name="Cannon E."/>
        </authorList>
    </citation>
    <scope>NUCLEOTIDE SEQUENCE [LARGE SCALE GENOMIC DNA]</scope>
    <source>
        <strain evidence="6">cv. B73</strain>
    </source>
</reference>
<dbReference type="SUPFAM" id="SSF53756">
    <property type="entry name" value="UDP-Glycosyltransferase/glycogen phosphorylase"/>
    <property type="match status" value="1"/>
</dbReference>
<evidence type="ECO:0000256" key="5">
    <source>
        <dbReference type="RuleBase" id="RU362057"/>
    </source>
</evidence>
<sequence length="544" mass="57789">MYMCSGVVYCMLVRPDISTRQAKVSQGHGCAVHFAGKLTASREADEVVAEIRYMGEEEGAPTVAAAAESAPPHLLLICFPGQGHVNPMLRLAKRIAAKGLLVTFSSISRVGAMLAASVGVSAGGDGVPVGRGRVRFEFMDDEDPGPDLDDLLRHLAKDGPPAFAELLERQADAGRPVACVVVNPFMPWAVDVAADAGIPSAVLWVQSCAVFSLYYHHVHGLVEFPPEDDLDARFTLPGLPEMSVADVPSFLLPSNPYKLLVDAIIAQFHTIDRASWVLVNSFTELEPDVAAALPGVTPRPPELIPVGPLIEVDEQHDGDGDGAGSGAVRGDLMKAADDCVEWLDAQAPRSMVYASVGSVVRLNAEEVGEMAHGLASTGRPFLWVVRPDTRPLLPEGFLDSVAGRGTVVPWSPQDRVLAHPSIACFLTHCGWNSTLETIAAGVPVVAFPQWGDQCTDAKFLVEELRIGVRLRGPLRRDAVREAVDAAVAGPEADAMLANARRWSAAAREAVALGGSSDAHIQAFVDEVARRACVVPPSSEIPSPS</sequence>
<dbReference type="GO" id="GO:0080043">
    <property type="term" value="F:quercetin 3-O-glucosyltransferase activity"/>
    <property type="evidence" value="ECO:0000318"/>
    <property type="project" value="GO_Central"/>
</dbReference>
<name>A0A804PGS3_MAIZE</name>
<dbReference type="GO" id="GO:0005737">
    <property type="term" value="C:cytoplasm"/>
    <property type="evidence" value="ECO:0000318"/>
    <property type="project" value="GO_Central"/>
</dbReference>
<dbReference type="EC" id="2.4.1.-" evidence="5"/>